<feature type="domain" description="ASPIC/UnbV" evidence="2">
    <location>
        <begin position="650"/>
        <end position="720"/>
    </location>
</feature>
<dbReference type="OrthoDB" id="1488345at2"/>
<evidence type="ECO:0000259" key="2">
    <source>
        <dbReference type="Pfam" id="PF07593"/>
    </source>
</evidence>
<dbReference type="Gene3D" id="2.130.10.130">
    <property type="entry name" value="Integrin alpha, N-terminal"/>
    <property type="match status" value="3"/>
</dbReference>
<protein>
    <submittedName>
        <fullName evidence="3">CRTAC1 family protein</fullName>
    </submittedName>
</protein>
<dbReference type="Pfam" id="PF07593">
    <property type="entry name" value="UnbV_ASPIC"/>
    <property type="match status" value="1"/>
</dbReference>
<dbReference type="PANTHER" id="PTHR16026:SF0">
    <property type="entry name" value="CARTILAGE ACIDIC PROTEIN 1"/>
    <property type="match status" value="1"/>
</dbReference>
<dbReference type="PANTHER" id="PTHR16026">
    <property type="entry name" value="CARTILAGE ACIDIC PROTEIN 1"/>
    <property type="match status" value="1"/>
</dbReference>
<dbReference type="InterPro" id="IPR027039">
    <property type="entry name" value="Crtac1"/>
</dbReference>
<organism evidence="3 4">
    <name type="scientific">Dyadobacter frigoris</name>
    <dbReference type="NCBI Taxonomy" id="2576211"/>
    <lineage>
        <taxon>Bacteria</taxon>
        <taxon>Pseudomonadati</taxon>
        <taxon>Bacteroidota</taxon>
        <taxon>Cytophagia</taxon>
        <taxon>Cytophagales</taxon>
        <taxon>Spirosomataceae</taxon>
        <taxon>Dyadobacter</taxon>
    </lineage>
</organism>
<evidence type="ECO:0000256" key="1">
    <source>
        <dbReference type="ARBA" id="ARBA00022729"/>
    </source>
</evidence>
<reference evidence="3 4" key="1">
    <citation type="submission" date="2019-05" db="EMBL/GenBank/DDBJ databases">
        <title>Dyadobacter AR-3-8 sp. nov., isolated from arctic soil.</title>
        <authorList>
            <person name="Chaudhary D.K."/>
        </authorList>
    </citation>
    <scope>NUCLEOTIDE SEQUENCE [LARGE SCALE GENOMIC DNA]</scope>
    <source>
        <strain evidence="3 4">AR-3-8</strain>
    </source>
</reference>
<keyword evidence="1" id="KW-0732">Signal</keyword>
<dbReference type="InterPro" id="IPR028994">
    <property type="entry name" value="Integrin_alpha_N"/>
</dbReference>
<dbReference type="EMBL" id="SZVO01000005">
    <property type="protein sequence ID" value="TKT92097.1"/>
    <property type="molecule type" value="Genomic_DNA"/>
</dbReference>
<dbReference type="InterPro" id="IPR011990">
    <property type="entry name" value="TPR-like_helical_dom_sf"/>
</dbReference>
<dbReference type="SUPFAM" id="SSF69318">
    <property type="entry name" value="Integrin alpha N-terminal domain"/>
    <property type="match status" value="2"/>
</dbReference>
<comment type="caution">
    <text evidence="3">The sequence shown here is derived from an EMBL/GenBank/DDBJ whole genome shotgun (WGS) entry which is preliminary data.</text>
</comment>
<evidence type="ECO:0000313" key="4">
    <source>
        <dbReference type="Proteomes" id="UP000304900"/>
    </source>
</evidence>
<dbReference type="AlphaFoldDB" id="A0A4U6D782"/>
<sequence length="755" mass="83553">MKKMKKANSVFILTSSGKALIFAFCMFLFSCGHEKENEEKMISVLNEINTNNFNKLNPFCPEAELAFYASVNNTNVDVYKSFVMQHQSAIAYLKLGEEQKAVDILEKISPLANIQFTPYADLLKGSLGIANMRLGERQNCVRNHTSESCLIPIVNTGIHTIKTGSNRAIEVYSGILEKNPEDYEARWLLNIAYMTLGEYPANVPSKWLISGLDKDPTEVNIQPFKDIAPQLGLNKRNRAGGVVIDDLNNDGYNDIVTSDWGLDGSMHYFKGNSDGTFTDISVKSGLERFKGGLNMIQADYNNDGFIDILVLRGAWMAGEFGKQPNSLFRNNGDNTFTDVTIQSGLFSLHPTQAGIWRDFNNDGWLDLFIGNETAKEGEQHGCELYLGDKNGKFTNVAVEAGCNVNAFIKGVAAADYNNDGFQDIFISTMSGYKVLLKNKGIVNGKLRFEDASEISGVGNIGASTFPTWFWDYDNDGWQDIFVCGYQMDRTLAYSVATDALNIPNKSSKMYLYRNNHDGTFKDVSEEAGLNHSVFAMGSNFGDIDNDGYLDMYLGTGNPDYTSLIPNKLYKNIDGKRFADVTISGRVGNLQKGHAVAFSDMDNDGDQDIFIEVGGAYKGDAYNNSLYMNPGKNANNWIKLDLEGTKSNRSAIGARIKISFKENGLNRVVYRDLNSGGSFGASPLRREIGIGNAALIDEIAISWVGEKQPEIFKNVKPNQLYKIKEGEKTIAAIKLKKLSYMGLNTSIPVCNTPKIL</sequence>
<name>A0A4U6D782_9BACT</name>
<dbReference type="PROSITE" id="PS51257">
    <property type="entry name" value="PROKAR_LIPOPROTEIN"/>
    <property type="match status" value="1"/>
</dbReference>
<dbReference type="InterPro" id="IPR011519">
    <property type="entry name" value="UnbV_ASPIC"/>
</dbReference>
<keyword evidence="4" id="KW-1185">Reference proteome</keyword>
<evidence type="ECO:0000313" key="3">
    <source>
        <dbReference type="EMBL" id="TKT92097.1"/>
    </source>
</evidence>
<gene>
    <name evidence="3" type="ORF">FDK13_13265</name>
</gene>
<accession>A0A4U6D782</accession>
<dbReference type="Gene3D" id="1.25.40.10">
    <property type="entry name" value="Tetratricopeptide repeat domain"/>
    <property type="match status" value="1"/>
</dbReference>
<dbReference type="Proteomes" id="UP000304900">
    <property type="component" value="Unassembled WGS sequence"/>
</dbReference>
<proteinExistence type="predicted"/>
<dbReference type="Pfam" id="PF13517">
    <property type="entry name" value="FG-GAP_3"/>
    <property type="match status" value="3"/>
</dbReference>
<dbReference type="InterPro" id="IPR013517">
    <property type="entry name" value="FG-GAP"/>
</dbReference>